<evidence type="ECO:0000256" key="2">
    <source>
        <dbReference type="ARBA" id="ARBA00022448"/>
    </source>
</evidence>
<evidence type="ECO:0000256" key="7">
    <source>
        <dbReference type="SAM" id="MobiDB-lite"/>
    </source>
</evidence>
<dbReference type="Proteomes" id="UP001595937">
    <property type="component" value="Unassembled WGS sequence"/>
</dbReference>
<keyword evidence="2" id="KW-0813">Transport</keyword>
<dbReference type="GeneID" id="303298205"/>
<feature type="compositionally biased region" description="Low complexity" evidence="7">
    <location>
        <begin position="431"/>
        <end position="440"/>
    </location>
</feature>
<dbReference type="PROSITE" id="PS00216">
    <property type="entry name" value="SUGAR_TRANSPORT_1"/>
    <property type="match status" value="1"/>
</dbReference>
<feature type="transmembrane region" description="Helical" evidence="8">
    <location>
        <begin position="296"/>
        <end position="315"/>
    </location>
</feature>
<protein>
    <submittedName>
        <fullName evidence="10">MFS transporter</fullName>
    </submittedName>
</protein>
<dbReference type="RefSeq" id="WP_319021668.1">
    <property type="nucleotide sequence ID" value="NZ_BAAAIR010000044.1"/>
</dbReference>
<evidence type="ECO:0000313" key="10">
    <source>
        <dbReference type="EMBL" id="MFC5297442.1"/>
    </source>
</evidence>
<dbReference type="InterPro" id="IPR011701">
    <property type="entry name" value="MFS"/>
</dbReference>
<dbReference type="Gene3D" id="1.20.1250.20">
    <property type="entry name" value="MFS general substrate transporter like domains"/>
    <property type="match status" value="2"/>
</dbReference>
<dbReference type="PROSITE" id="PS50850">
    <property type="entry name" value="MFS"/>
    <property type="match status" value="1"/>
</dbReference>
<keyword evidence="11" id="KW-1185">Reference proteome</keyword>
<evidence type="ECO:0000256" key="1">
    <source>
        <dbReference type="ARBA" id="ARBA00004651"/>
    </source>
</evidence>
<feature type="transmembrane region" description="Helical" evidence="8">
    <location>
        <begin position="58"/>
        <end position="77"/>
    </location>
</feature>
<evidence type="ECO:0000259" key="9">
    <source>
        <dbReference type="PROSITE" id="PS50850"/>
    </source>
</evidence>
<reference evidence="11" key="1">
    <citation type="journal article" date="2019" name="Int. J. Syst. Evol. Microbiol.">
        <title>The Global Catalogue of Microorganisms (GCM) 10K type strain sequencing project: providing services to taxonomists for standard genome sequencing and annotation.</title>
        <authorList>
            <consortium name="The Broad Institute Genomics Platform"/>
            <consortium name="The Broad Institute Genome Sequencing Center for Infectious Disease"/>
            <person name="Wu L."/>
            <person name="Ma J."/>
        </authorList>
    </citation>
    <scope>NUCLEOTIDE SEQUENCE [LARGE SCALE GENOMIC DNA]</scope>
    <source>
        <strain evidence="11">CGMCC 1.16455</strain>
    </source>
</reference>
<dbReference type="Pfam" id="PF07690">
    <property type="entry name" value="MFS_1"/>
    <property type="match status" value="1"/>
</dbReference>
<keyword evidence="5 8" id="KW-1133">Transmembrane helix</keyword>
<comment type="caution">
    <text evidence="10">The sequence shown here is derived from an EMBL/GenBank/DDBJ whole genome shotgun (WGS) entry which is preliminary data.</text>
</comment>
<feature type="transmembrane region" description="Helical" evidence="8">
    <location>
        <begin position="182"/>
        <end position="201"/>
    </location>
</feature>
<evidence type="ECO:0000256" key="4">
    <source>
        <dbReference type="ARBA" id="ARBA00022692"/>
    </source>
</evidence>
<keyword evidence="6 8" id="KW-0472">Membrane</keyword>
<dbReference type="PANTHER" id="PTHR23517">
    <property type="entry name" value="RESISTANCE PROTEIN MDTM, PUTATIVE-RELATED-RELATED"/>
    <property type="match status" value="1"/>
</dbReference>
<evidence type="ECO:0000256" key="8">
    <source>
        <dbReference type="SAM" id="Phobius"/>
    </source>
</evidence>
<feature type="transmembrane region" description="Helical" evidence="8">
    <location>
        <begin position="21"/>
        <end position="38"/>
    </location>
</feature>
<dbReference type="InterPro" id="IPR005829">
    <property type="entry name" value="Sugar_transporter_CS"/>
</dbReference>
<keyword evidence="3" id="KW-1003">Cell membrane</keyword>
<dbReference type="InterPro" id="IPR036259">
    <property type="entry name" value="MFS_trans_sf"/>
</dbReference>
<feature type="transmembrane region" description="Helical" evidence="8">
    <location>
        <begin position="263"/>
        <end position="289"/>
    </location>
</feature>
<evidence type="ECO:0000313" key="11">
    <source>
        <dbReference type="Proteomes" id="UP001595937"/>
    </source>
</evidence>
<feature type="transmembrane region" description="Helical" evidence="8">
    <location>
        <begin position="321"/>
        <end position="345"/>
    </location>
</feature>
<feature type="transmembrane region" description="Helical" evidence="8">
    <location>
        <begin position="89"/>
        <end position="110"/>
    </location>
</feature>
<dbReference type="SUPFAM" id="SSF103473">
    <property type="entry name" value="MFS general substrate transporter"/>
    <property type="match status" value="1"/>
</dbReference>
<evidence type="ECO:0000256" key="3">
    <source>
        <dbReference type="ARBA" id="ARBA00022475"/>
    </source>
</evidence>
<dbReference type="EMBL" id="JBHSLN010000021">
    <property type="protein sequence ID" value="MFC5297442.1"/>
    <property type="molecule type" value="Genomic_DNA"/>
</dbReference>
<name>A0ABW0FDZ8_9MICO</name>
<keyword evidence="4 8" id="KW-0812">Transmembrane</keyword>
<evidence type="ECO:0000256" key="5">
    <source>
        <dbReference type="ARBA" id="ARBA00022989"/>
    </source>
</evidence>
<dbReference type="InterPro" id="IPR050171">
    <property type="entry name" value="MFS_Transporters"/>
</dbReference>
<dbReference type="InterPro" id="IPR020846">
    <property type="entry name" value="MFS_dom"/>
</dbReference>
<accession>A0ABW0FDZ8</accession>
<feature type="domain" description="Major facilitator superfamily (MFS) profile" evidence="9">
    <location>
        <begin position="20"/>
        <end position="410"/>
    </location>
</feature>
<feature type="transmembrane region" description="Helical" evidence="8">
    <location>
        <begin position="116"/>
        <end position="133"/>
    </location>
</feature>
<feature type="transmembrane region" description="Helical" evidence="8">
    <location>
        <begin position="384"/>
        <end position="406"/>
    </location>
</feature>
<proteinExistence type="predicted"/>
<feature type="transmembrane region" description="Helical" evidence="8">
    <location>
        <begin position="154"/>
        <end position="176"/>
    </location>
</feature>
<organism evidence="10 11">
    <name type="scientific">Brachybacterium tyrofermentans</name>
    <dbReference type="NCBI Taxonomy" id="47848"/>
    <lineage>
        <taxon>Bacteria</taxon>
        <taxon>Bacillati</taxon>
        <taxon>Actinomycetota</taxon>
        <taxon>Actinomycetes</taxon>
        <taxon>Micrococcales</taxon>
        <taxon>Dermabacteraceae</taxon>
        <taxon>Brachybacterium</taxon>
    </lineage>
</organism>
<feature type="transmembrane region" description="Helical" evidence="8">
    <location>
        <begin position="228"/>
        <end position="251"/>
    </location>
</feature>
<comment type="subcellular location">
    <subcellularLocation>
        <location evidence="1">Cell membrane</location>
        <topology evidence="1">Multi-pass membrane protein</topology>
    </subcellularLocation>
</comment>
<feature type="transmembrane region" description="Helical" evidence="8">
    <location>
        <begin position="357"/>
        <end position="378"/>
    </location>
</feature>
<evidence type="ECO:0000256" key="6">
    <source>
        <dbReference type="ARBA" id="ARBA00023136"/>
    </source>
</evidence>
<sequence>MSRAVHSAAGHGDGRRPMASWLRVAPTGFVLAWGGNHFTPLLHVYETLGGYAPWQANLLLGMYVLGIVPGMLLAAALSDRYGRKPLTIAGLLAAMIASSLLAAGMGSFVVLCIGRVLAGIGVGVGMSVGSSWIKELSDPVHDATATAISGAKRSSLTLTLGFAIGAGVTGSLAQFAPLPGQLPYAAHLLLCLLAAAALLTAPESLPRELRARGSLRDDLRVPSAAHSVFVRLVLPAAPWVFAAAGVAYAILPSTVEDRIGDSATIYATALTVLTLGVGALAQGTVGLLNRLTRGRALLVGMSGMTAGMILAAVASDLHSPVMVVGVAALLGASYGVCVVAGLIIAQSLATPRDLAGITGVYYSLSYLGFLLPTILAALTPVLPYTGGLVIVAGICALCLMFVAIGLRRPNWSAQDPAGPTADPAALTQDPTAADNGTDLTTAADLTLSR</sequence>
<feature type="region of interest" description="Disordered" evidence="7">
    <location>
        <begin position="414"/>
        <end position="440"/>
    </location>
</feature>
<gene>
    <name evidence="10" type="ORF">ACFPK8_07960</name>
</gene>